<evidence type="ECO:0000313" key="12">
    <source>
        <dbReference type="EMBL" id="NNF08434.1"/>
    </source>
</evidence>
<evidence type="ECO:0000256" key="1">
    <source>
        <dbReference type="ARBA" id="ARBA00004571"/>
    </source>
</evidence>
<name>A0A7Y2H3S8_UNCEI</name>
<evidence type="ECO:0000256" key="5">
    <source>
        <dbReference type="ARBA" id="ARBA00023077"/>
    </source>
</evidence>
<dbReference type="Proteomes" id="UP000547674">
    <property type="component" value="Unassembled WGS sequence"/>
</dbReference>
<dbReference type="SUPFAM" id="SSF56935">
    <property type="entry name" value="Porins"/>
    <property type="match status" value="1"/>
</dbReference>
<proteinExistence type="inferred from homology"/>
<keyword evidence="12" id="KW-0675">Receptor</keyword>
<evidence type="ECO:0000256" key="7">
    <source>
        <dbReference type="ARBA" id="ARBA00023237"/>
    </source>
</evidence>
<dbReference type="GO" id="GO:0044718">
    <property type="term" value="P:siderophore transmembrane transport"/>
    <property type="evidence" value="ECO:0007669"/>
    <property type="project" value="TreeGrafter"/>
</dbReference>
<dbReference type="Pfam" id="PF07715">
    <property type="entry name" value="Plug"/>
    <property type="match status" value="1"/>
</dbReference>
<dbReference type="GO" id="GO:0009279">
    <property type="term" value="C:cell outer membrane"/>
    <property type="evidence" value="ECO:0007669"/>
    <property type="project" value="UniProtKB-SubCell"/>
</dbReference>
<feature type="domain" description="TonB-dependent receptor-like beta-barrel" evidence="10">
    <location>
        <begin position="207"/>
        <end position="632"/>
    </location>
</feature>
<dbReference type="InterPro" id="IPR037066">
    <property type="entry name" value="Plug_dom_sf"/>
</dbReference>
<dbReference type="InterPro" id="IPR000531">
    <property type="entry name" value="Beta-barrel_TonB"/>
</dbReference>
<dbReference type="Pfam" id="PF00593">
    <property type="entry name" value="TonB_dep_Rec_b-barrel"/>
    <property type="match status" value="1"/>
</dbReference>
<evidence type="ECO:0000256" key="6">
    <source>
        <dbReference type="ARBA" id="ARBA00023136"/>
    </source>
</evidence>
<evidence type="ECO:0000313" key="13">
    <source>
        <dbReference type="Proteomes" id="UP000547674"/>
    </source>
</evidence>
<dbReference type="AlphaFoldDB" id="A0A7Y2H3S8"/>
<keyword evidence="6 8" id="KW-0472">Membrane</keyword>
<dbReference type="CDD" id="cd01347">
    <property type="entry name" value="ligand_gated_channel"/>
    <property type="match status" value="1"/>
</dbReference>
<evidence type="ECO:0000256" key="4">
    <source>
        <dbReference type="ARBA" id="ARBA00022692"/>
    </source>
</evidence>
<keyword evidence="4 8" id="KW-0812">Transmembrane</keyword>
<dbReference type="PANTHER" id="PTHR30069:SF37">
    <property type="entry name" value="FERRIC VIBRIOBACTIN RECEPTOR VIUA"/>
    <property type="match status" value="1"/>
</dbReference>
<comment type="similarity">
    <text evidence="8 9">Belongs to the TonB-dependent receptor family.</text>
</comment>
<dbReference type="PANTHER" id="PTHR30069">
    <property type="entry name" value="TONB-DEPENDENT OUTER MEMBRANE RECEPTOR"/>
    <property type="match status" value="1"/>
</dbReference>
<gene>
    <name evidence="12" type="ORF">HKN21_16860</name>
</gene>
<reference evidence="12 13" key="1">
    <citation type="submission" date="2020-03" db="EMBL/GenBank/DDBJ databases">
        <title>Metabolic flexibility allows generalist bacteria to become dominant in a frequently disturbed ecosystem.</title>
        <authorList>
            <person name="Chen Y.-J."/>
            <person name="Leung P.M."/>
            <person name="Bay S.K."/>
            <person name="Hugenholtz P."/>
            <person name="Kessler A.J."/>
            <person name="Shelley G."/>
            <person name="Waite D.W."/>
            <person name="Cook P.L."/>
            <person name="Greening C."/>
        </authorList>
    </citation>
    <scope>NUCLEOTIDE SEQUENCE [LARGE SCALE GENOMIC DNA]</scope>
    <source>
        <strain evidence="12">SS_bin_28</strain>
    </source>
</reference>
<organism evidence="12 13">
    <name type="scientific">Eiseniibacteriota bacterium</name>
    <dbReference type="NCBI Taxonomy" id="2212470"/>
    <lineage>
        <taxon>Bacteria</taxon>
        <taxon>Candidatus Eiseniibacteriota</taxon>
    </lineage>
</organism>
<keyword evidence="5 9" id="KW-0798">TonB box</keyword>
<dbReference type="EMBL" id="JABDJR010000678">
    <property type="protein sequence ID" value="NNF08434.1"/>
    <property type="molecule type" value="Genomic_DNA"/>
</dbReference>
<evidence type="ECO:0000256" key="8">
    <source>
        <dbReference type="PROSITE-ProRule" id="PRU01360"/>
    </source>
</evidence>
<dbReference type="GO" id="GO:0015344">
    <property type="term" value="F:siderophore uptake transmembrane transporter activity"/>
    <property type="evidence" value="ECO:0007669"/>
    <property type="project" value="TreeGrafter"/>
</dbReference>
<comment type="subcellular location">
    <subcellularLocation>
        <location evidence="1 8">Cell outer membrane</location>
        <topology evidence="1 8">Multi-pass membrane protein</topology>
    </subcellularLocation>
</comment>
<sequence>MLSLSSVPAVSDDLDLTELSLDELAEIEVTSVSKKGERLWQTAAAAHVITQDDIRRSGHTSIPELLRTVPGMHVAQIDANSYAVSARGFNGRFATKMLVMVDGLSVYSPFFSGVFWEEINLSLDTIERIEVIRGPGATVWGANAVNGVVNIITKHAEDSHRARIETGAGNDKIGFGSLGFGSELLSNTYYRIDMNGQLHDSFNSPLQAGYNDEWGFANGSFRLDRTHSASNSLMMTGGYSRSSFHRNLQAIESLTPPYTFAPQFESYANTAYLLGRWDHTSSTTSDFSVNASIRNHETEEIWTKIKTTQTDLEFRHRFAGGDRHEIVYGVGARFIDVSASPSFTFSLDRNDETVETFSAFVQDEIQFHERFGITVGTKLEHNSFTDFEWQPSFRFAWTPTEKQVYWGAVSRAVRTPSRVENSGNMAVGVIPADSFGPGQPTTLYVWEGQESFESEDLLAYELGTRHRLGDWLSLDAAAYYNVYENLGSLEFMDPEVTQAAAETYVRLPLAQVNGNAGTSLGFEIAADAHLHRSWRVRAGYTFTELNLDFEFSGGDGLGNASGGTPTHTGFVQSMVTLPKQWTADWTLRYVDRLNLNNPDPSKDGVASYVELNAVVTHRFNSWLSMMIGGNNLLNEHHEEFYPEFFGGPSLTEIGRSGYVGARLTF</sequence>
<dbReference type="InterPro" id="IPR012910">
    <property type="entry name" value="Plug_dom"/>
</dbReference>
<dbReference type="Gene3D" id="2.40.170.20">
    <property type="entry name" value="TonB-dependent receptor, beta-barrel domain"/>
    <property type="match status" value="1"/>
</dbReference>
<dbReference type="Gene3D" id="2.170.130.10">
    <property type="entry name" value="TonB-dependent receptor, plug domain"/>
    <property type="match status" value="1"/>
</dbReference>
<evidence type="ECO:0000256" key="3">
    <source>
        <dbReference type="ARBA" id="ARBA00022452"/>
    </source>
</evidence>
<dbReference type="PROSITE" id="PS52016">
    <property type="entry name" value="TONB_DEPENDENT_REC_3"/>
    <property type="match status" value="1"/>
</dbReference>
<keyword evidence="7 8" id="KW-0998">Cell outer membrane</keyword>
<keyword evidence="3 8" id="KW-1134">Transmembrane beta strand</keyword>
<keyword evidence="2 8" id="KW-0813">Transport</keyword>
<feature type="domain" description="TonB-dependent receptor plug" evidence="11">
    <location>
        <begin position="41"/>
        <end position="148"/>
    </location>
</feature>
<evidence type="ECO:0000256" key="9">
    <source>
        <dbReference type="RuleBase" id="RU003357"/>
    </source>
</evidence>
<dbReference type="InterPro" id="IPR039426">
    <property type="entry name" value="TonB-dep_rcpt-like"/>
</dbReference>
<protein>
    <submittedName>
        <fullName evidence="12">TonB-dependent receptor</fullName>
    </submittedName>
</protein>
<evidence type="ECO:0000259" key="11">
    <source>
        <dbReference type="Pfam" id="PF07715"/>
    </source>
</evidence>
<evidence type="ECO:0000259" key="10">
    <source>
        <dbReference type="Pfam" id="PF00593"/>
    </source>
</evidence>
<dbReference type="InterPro" id="IPR036942">
    <property type="entry name" value="Beta-barrel_TonB_sf"/>
</dbReference>
<accession>A0A7Y2H3S8</accession>
<evidence type="ECO:0000256" key="2">
    <source>
        <dbReference type="ARBA" id="ARBA00022448"/>
    </source>
</evidence>
<comment type="caution">
    <text evidence="12">The sequence shown here is derived from an EMBL/GenBank/DDBJ whole genome shotgun (WGS) entry which is preliminary data.</text>
</comment>